<feature type="domain" description="ABC transporter" evidence="3">
    <location>
        <begin position="6"/>
        <end position="231"/>
    </location>
</feature>
<evidence type="ECO:0000259" key="3">
    <source>
        <dbReference type="PROSITE" id="PS50893"/>
    </source>
</evidence>
<organism evidence="4 5">
    <name type="scientific">Alkalicoccobacillus porphyridii</name>
    <dbReference type="NCBI Taxonomy" id="2597270"/>
    <lineage>
        <taxon>Bacteria</taxon>
        <taxon>Bacillati</taxon>
        <taxon>Bacillota</taxon>
        <taxon>Bacilli</taxon>
        <taxon>Bacillales</taxon>
        <taxon>Bacillaceae</taxon>
        <taxon>Alkalicoccobacillus</taxon>
    </lineage>
</organism>
<reference evidence="4 5" key="1">
    <citation type="submission" date="2019-07" db="EMBL/GenBank/DDBJ databases">
        <authorList>
            <person name="Park Y.J."/>
            <person name="Jeong S.E."/>
            <person name="Jung H.S."/>
        </authorList>
    </citation>
    <scope>NUCLEOTIDE SEQUENCE [LARGE SCALE GENOMIC DNA]</scope>
    <source>
        <strain evidence="5">P16(2019)</strain>
    </source>
</reference>
<dbReference type="Gene3D" id="3.40.50.300">
    <property type="entry name" value="P-loop containing nucleotide triphosphate hydrolases"/>
    <property type="match status" value="1"/>
</dbReference>
<evidence type="ECO:0000313" key="4">
    <source>
        <dbReference type="EMBL" id="TSB44912.1"/>
    </source>
</evidence>
<dbReference type="AlphaFoldDB" id="A0A553ZTW8"/>
<dbReference type="PANTHER" id="PTHR43158:SF5">
    <property type="entry name" value="ABC TRANSPORTER, ATP-BINDING PROTEIN"/>
    <property type="match status" value="1"/>
</dbReference>
<dbReference type="PROSITE" id="PS50893">
    <property type="entry name" value="ABC_TRANSPORTER_2"/>
    <property type="match status" value="1"/>
</dbReference>
<dbReference type="GO" id="GO:0005524">
    <property type="term" value="F:ATP binding"/>
    <property type="evidence" value="ECO:0007669"/>
    <property type="project" value="UniProtKB-KW"/>
</dbReference>
<dbReference type="InterPro" id="IPR003593">
    <property type="entry name" value="AAA+_ATPase"/>
</dbReference>
<dbReference type="Proteomes" id="UP000318521">
    <property type="component" value="Unassembled WGS sequence"/>
</dbReference>
<dbReference type="EMBL" id="VLXZ01000017">
    <property type="protein sequence ID" value="TSB44912.1"/>
    <property type="molecule type" value="Genomic_DNA"/>
</dbReference>
<dbReference type="RefSeq" id="WP_143850431.1">
    <property type="nucleotide sequence ID" value="NZ_VLXZ01000017.1"/>
</dbReference>
<comment type="caution">
    <text evidence="4">The sequence shown here is derived from an EMBL/GenBank/DDBJ whole genome shotgun (WGS) entry which is preliminary data.</text>
</comment>
<evidence type="ECO:0000256" key="1">
    <source>
        <dbReference type="ARBA" id="ARBA00022741"/>
    </source>
</evidence>
<proteinExistence type="predicted"/>
<dbReference type="Pfam" id="PF00005">
    <property type="entry name" value="ABC_tran"/>
    <property type="match status" value="1"/>
</dbReference>
<dbReference type="InterPro" id="IPR003439">
    <property type="entry name" value="ABC_transporter-like_ATP-bd"/>
</dbReference>
<evidence type="ECO:0000313" key="5">
    <source>
        <dbReference type="Proteomes" id="UP000318521"/>
    </source>
</evidence>
<keyword evidence="5" id="KW-1185">Reference proteome</keyword>
<dbReference type="OrthoDB" id="9804819at2"/>
<accession>A0A553ZTW8</accession>
<sequence>MRETKVTANNISLQYGVDTILKDISFELTGDKIYGLLGRNGAGKTTLLSLLAAYDQPTSGTLNVNNQIVFEHTDSMESIIFVKEESFEYEYENVKKWLSDRALFRPHYDADYANYLIKRFKLPLDQSVNHLSRGMQSALLVVNGLASRCPITIFDEAYLGMDAPAREIFYEEVLNDYMEHPRLIILSTHLISEMDNLFEEVLIIKEGSLLVHDRTDNLLESGVKITGQSSKVDSFVSGATLLNEQTLGDTKSVMLYGKLDETQRQKAKELDLQVGTVKLQELFIHLTEEGSEQV</sequence>
<dbReference type="PANTHER" id="PTHR43158">
    <property type="entry name" value="SKFA PEPTIDE EXPORT ATP-BINDING PROTEIN SKFE"/>
    <property type="match status" value="1"/>
</dbReference>
<protein>
    <submittedName>
        <fullName evidence="4">ABC transporter ATP-binding protein</fullName>
    </submittedName>
</protein>
<name>A0A553ZTW8_9BACI</name>
<dbReference type="SMART" id="SM00382">
    <property type="entry name" value="AAA"/>
    <property type="match status" value="1"/>
</dbReference>
<gene>
    <name evidence="4" type="ORF">FN960_18870</name>
</gene>
<dbReference type="SUPFAM" id="SSF52540">
    <property type="entry name" value="P-loop containing nucleoside triphosphate hydrolases"/>
    <property type="match status" value="1"/>
</dbReference>
<dbReference type="GO" id="GO:0016887">
    <property type="term" value="F:ATP hydrolysis activity"/>
    <property type="evidence" value="ECO:0007669"/>
    <property type="project" value="InterPro"/>
</dbReference>
<dbReference type="InterPro" id="IPR027417">
    <property type="entry name" value="P-loop_NTPase"/>
</dbReference>
<keyword evidence="2 4" id="KW-0067">ATP-binding</keyword>
<evidence type="ECO:0000256" key="2">
    <source>
        <dbReference type="ARBA" id="ARBA00022840"/>
    </source>
</evidence>
<keyword evidence="1" id="KW-0547">Nucleotide-binding</keyword>